<sequence length="318" mass="33391">MSTLSTVENDEAWDEEEQTETVLDEPVEEPAPRFATFGPKWIAGTAVAWVLTTALCFVLVTYALGPMLANNDQRAALADLKGEIAEAYGATRTLLGAAPVTKPPEFGSPVAILEIPKLNLQQVVLEGVTPEQTASGAGHVPGTSRPGQAGNSGIVGRYSGYGAPFSRLGELAAGDQIVVATTQGKSVYTVTGTATREFDEDGDYGKSQDDRLTLVTSASWWPGSASSATVVTAVIEGKPFRPTPQNGRADAQDGRTGDPSAWAQLVLAFGGFVAVAAGATLLYRRWRPVSTYVVTTPALLVLAVLAATAVWRLLPAWA</sequence>
<evidence type="ECO:0000256" key="2">
    <source>
        <dbReference type="SAM" id="MobiDB-lite"/>
    </source>
</evidence>
<dbReference type="RefSeq" id="WP_179774171.1">
    <property type="nucleotide sequence ID" value="NZ_JACCFK010000001.1"/>
</dbReference>
<keyword evidence="3" id="KW-0812">Transmembrane</keyword>
<feature type="transmembrane region" description="Helical" evidence="3">
    <location>
        <begin position="41"/>
        <end position="64"/>
    </location>
</feature>
<feature type="transmembrane region" description="Helical" evidence="3">
    <location>
        <begin position="265"/>
        <end position="283"/>
    </location>
</feature>
<accession>A0A853B4Z8</accession>
<reference evidence="4 5" key="1">
    <citation type="submission" date="2020-07" db="EMBL/GenBank/DDBJ databases">
        <title>Sequencing the genomes of 1000 actinobacteria strains.</title>
        <authorList>
            <person name="Klenk H.-P."/>
        </authorList>
    </citation>
    <scope>NUCLEOTIDE SEQUENCE [LARGE SCALE GENOMIC DNA]</scope>
    <source>
        <strain evidence="4 5">DSM 104006</strain>
    </source>
</reference>
<feature type="region of interest" description="Disordered" evidence="2">
    <location>
        <begin position="1"/>
        <end position="25"/>
    </location>
</feature>
<dbReference type="EC" id="3.4.22.70" evidence="4"/>
<dbReference type="Gene3D" id="2.40.260.10">
    <property type="entry name" value="Sortase"/>
    <property type="match status" value="1"/>
</dbReference>
<evidence type="ECO:0000313" key="4">
    <source>
        <dbReference type="EMBL" id="NYI90119.1"/>
    </source>
</evidence>
<evidence type="ECO:0000256" key="3">
    <source>
        <dbReference type="SAM" id="Phobius"/>
    </source>
</evidence>
<keyword evidence="5" id="KW-1185">Reference proteome</keyword>
<dbReference type="InterPro" id="IPR023365">
    <property type="entry name" value="Sortase_dom-sf"/>
</dbReference>
<evidence type="ECO:0000256" key="1">
    <source>
        <dbReference type="ARBA" id="ARBA00022801"/>
    </source>
</evidence>
<comment type="caution">
    <text evidence="4">The sequence shown here is derived from an EMBL/GenBank/DDBJ whole genome shotgun (WGS) entry which is preliminary data.</text>
</comment>
<proteinExistence type="predicted"/>
<dbReference type="SUPFAM" id="SSF63817">
    <property type="entry name" value="Sortase"/>
    <property type="match status" value="1"/>
</dbReference>
<gene>
    <name evidence="4" type="ORF">HNR02_003442</name>
</gene>
<keyword evidence="3" id="KW-1133">Transmembrane helix</keyword>
<keyword evidence="3" id="KW-0472">Membrane</keyword>
<evidence type="ECO:0000313" key="5">
    <source>
        <dbReference type="Proteomes" id="UP000549616"/>
    </source>
</evidence>
<feature type="region of interest" description="Disordered" evidence="2">
    <location>
        <begin position="132"/>
        <end position="151"/>
    </location>
</feature>
<dbReference type="AlphaFoldDB" id="A0A853B4Z8"/>
<dbReference type="GO" id="GO:0016787">
    <property type="term" value="F:hydrolase activity"/>
    <property type="evidence" value="ECO:0007669"/>
    <property type="project" value="UniProtKB-KW"/>
</dbReference>
<dbReference type="EMBL" id="JACCFK010000001">
    <property type="protein sequence ID" value="NYI90119.1"/>
    <property type="molecule type" value="Genomic_DNA"/>
</dbReference>
<dbReference type="InterPro" id="IPR005754">
    <property type="entry name" value="Sortase"/>
</dbReference>
<feature type="transmembrane region" description="Helical" evidence="3">
    <location>
        <begin position="289"/>
        <end position="314"/>
    </location>
</feature>
<organism evidence="4 5">
    <name type="scientific">Amycolatopsis endophytica</name>
    <dbReference type="NCBI Taxonomy" id="860233"/>
    <lineage>
        <taxon>Bacteria</taxon>
        <taxon>Bacillati</taxon>
        <taxon>Actinomycetota</taxon>
        <taxon>Actinomycetes</taxon>
        <taxon>Pseudonocardiales</taxon>
        <taxon>Pseudonocardiaceae</taxon>
        <taxon>Amycolatopsis</taxon>
    </lineage>
</organism>
<dbReference type="Proteomes" id="UP000549616">
    <property type="component" value="Unassembled WGS sequence"/>
</dbReference>
<feature type="compositionally biased region" description="Acidic residues" evidence="2">
    <location>
        <begin position="8"/>
        <end position="25"/>
    </location>
</feature>
<protein>
    <submittedName>
        <fullName evidence="4">Sortase A</fullName>
        <ecNumber evidence="4">3.4.22.70</ecNumber>
    </submittedName>
</protein>
<keyword evidence="1 4" id="KW-0378">Hydrolase</keyword>
<dbReference type="Pfam" id="PF04203">
    <property type="entry name" value="Sortase"/>
    <property type="match status" value="1"/>
</dbReference>
<name>A0A853B4Z8_9PSEU</name>